<name>A0A6J6QCK2_9ZZZZ</name>
<evidence type="ECO:0000313" key="1">
    <source>
        <dbReference type="EMBL" id="CAB4708486.1"/>
    </source>
</evidence>
<reference evidence="1" key="1">
    <citation type="submission" date="2020-05" db="EMBL/GenBank/DDBJ databases">
        <authorList>
            <person name="Chiriac C."/>
            <person name="Salcher M."/>
            <person name="Ghai R."/>
            <person name="Kavagutti S V."/>
        </authorList>
    </citation>
    <scope>NUCLEOTIDE SEQUENCE</scope>
</reference>
<accession>A0A6J6QCK2</accession>
<gene>
    <name evidence="1" type="ORF">UFOPK2582_01301</name>
</gene>
<dbReference type="AlphaFoldDB" id="A0A6J6QCK2"/>
<protein>
    <submittedName>
        <fullName evidence="1">Unannotated protein</fullName>
    </submittedName>
</protein>
<proteinExistence type="predicted"/>
<sequence length="179" mass="20355">MVEVTAKPSSHEQQRWWRPIRPLSHCGYCLKPSGNLGNQDLSGQVFGRIQHLWPKRCAVSQQSLGPLRRRPVEAKHHRGCYLFGPAPQGNRGCAFGCRRHPLSPCTPAEHHAFANLARCQGTIAQTLPERERQVIEVWRNHRDALRRLPILRREAPEDSIVCRGSHWSASPEVCPASRR</sequence>
<dbReference type="EMBL" id="CAEZXS010000177">
    <property type="protein sequence ID" value="CAB4708486.1"/>
    <property type="molecule type" value="Genomic_DNA"/>
</dbReference>
<organism evidence="1">
    <name type="scientific">freshwater metagenome</name>
    <dbReference type="NCBI Taxonomy" id="449393"/>
    <lineage>
        <taxon>unclassified sequences</taxon>
        <taxon>metagenomes</taxon>
        <taxon>ecological metagenomes</taxon>
    </lineage>
</organism>